<feature type="non-terminal residue" evidence="1">
    <location>
        <position position="83"/>
    </location>
</feature>
<evidence type="ECO:0000313" key="1">
    <source>
        <dbReference type="EMBL" id="CAD7229420.1"/>
    </source>
</evidence>
<gene>
    <name evidence="1" type="ORF">CTOB1V02_LOCUS7290</name>
</gene>
<accession>A0A7R8ZMG7</accession>
<reference evidence="1" key="1">
    <citation type="submission" date="2020-11" db="EMBL/GenBank/DDBJ databases">
        <authorList>
            <person name="Tran Van P."/>
        </authorList>
    </citation>
    <scope>NUCLEOTIDE SEQUENCE</scope>
</reference>
<proteinExistence type="predicted"/>
<dbReference type="AlphaFoldDB" id="A0A7R8ZMG7"/>
<dbReference type="EMBL" id="OB662053">
    <property type="protein sequence ID" value="CAD7229420.1"/>
    <property type="molecule type" value="Genomic_DNA"/>
</dbReference>
<organism evidence="1">
    <name type="scientific">Cyprideis torosa</name>
    <dbReference type="NCBI Taxonomy" id="163714"/>
    <lineage>
        <taxon>Eukaryota</taxon>
        <taxon>Metazoa</taxon>
        <taxon>Ecdysozoa</taxon>
        <taxon>Arthropoda</taxon>
        <taxon>Crustacea</taxon>
        <taxon>Oligostraca</taxon>
        <taxon>Ostracoda</taxon>
        <taxon>Podocopa</taxon>
        <taxon>Podocopida</taxon>
        <taxon>Cytherocopina</taxon>
        <taxon>Cytheroidea</taxon>
        <taxon>Cytherideidae</taxon>
        <taxon>Cyprideis</taxon>
    </lineage>
</organism>
<protein>
    <submittedName>
        <fullName evidence="1">Uncharacterized protein</fullName>
    </submittedName>
</protein>
<sequence>QRDEDATLDPSLPTEADLCLRPVLRESQSSDLALGSGNLKNSDNTSSRYCTLCPASNSKHCHSSSAWEVLNFRSSNDLFVSDV</sequence>
<name>A0A7R8ZMG7_9CRUS</name>